<feature type="transmembrane region" description="Helical" evidence="9">
    <location>
        <begin position="183"/>
        <end position="205"/>
    </location>
</feature>
<feature type="transmembrane region" description="Helical" evidence="9">
    <location>
        <begin position="97"/>
        <end position="114"/>
    </location>
</feature>
<evidence type="ECO:0000256" key="1">
    <source>
        <dbReference type="ARBA" id="ARBA00004651"/>
    </source>
</evidence>
<comment type="caution">
    <text evidence="11">The sequence shown here is derived from an EMBL/GenBank/DDBJ whole genome shotgun (WGS) entry which is preliminary data.</text>
</comment>
<organism evidence="11 12">
    <name type="scientific">Actinoallomurus oryzae</name>
    <dbReference type="NCBI Taxonomy" id="502180"/>
    <lineage>
        <taxon>Bacteria</taxon>
        <taxon>Bacillati</taxon>
        <taxon>Actinomycetota</taxon>
        <taxon>Actinomycetes</taxon>
        <taxon>Streptosporangiales</taxon>
        <taxon>Thermomonosporaceae</taxon>
        <taxon>Actinoallomurus</taxon>
    </lineage>
</organism>
<dbReference type="CDD" id="cd17324">
    <property type="entry name" value="MFS_NepI_like"/>
    <property type="match status" value="1"/>
</dbReference>
<evidence type="ECO:0000256" key="9">
    <source>
        <dbReference type="SAM" id="Phobius"/>
    </source>
</evidence>
<feature type="transmembrane region" description="Helical" evidence="9">
    <location>
        <begin position="265"/>
        <end position="284"/>
    </location>
</feature>
<accession>A0ABP8PJN1</accession>
<keyword evidence="4" id="KW-1003">Cell membrane</keyword>
<evidence type="ECO:0000256" key="5">
    <source>
        <dbReference type="ARBA" id="ARBA00022692"/>
    </source>
</evidence>
<dbReference type="Proteomes" id="UP001500503">
    <property type="component" value="Unassembled WGS sequence"/>
</dbReference>
<comment type="similarity">
    <text evidence="2">Belongs to the major facilitator superfamily.</text>
</comment>
<reference evidence="12" key="1">
    <citation type="journal article" date="2019" name="Int. J. Syst. Evol. Microbiol.">
        <title>The Global Catalogue of Microorganisms (GCM) 10K type strain sequencing project: providing services to taxonomists for standard genome sequencing and annotation.</title>
        <authorList>
            <consortium name="The Broad Institute Genomics Platform"/>
            <consortium name="The Broad Institute Genome Sequencing Center for Infectious Disease"/>
            <person name="Wu L."/>
            <person name="Ma J."/>
        </authorList>
    </citation>
    <scope>NUCLEOTIDE SEQUENCE [LARGE SCALE GENOMIC DNA]</scope>
    <source>
        <strain evidence="12">JCM 17933</strain>
    </source>
</reference>
<evidence type="ECO:0000256" key="6">
    <source>
        <dbReference type="ARBA" id="ARBA00022989"/>
    </source>
</evidence>
<keyword evidence="3" id="KW-0813">Transport</keyword>
<dbReference type="PANTHER" id="PTHR43271">
    <property type="entry name" value="BLL2771 PROTEIN"/>
    <property type="match status" value="1"/>
</dbReference>
<sequence>MRSSPVPGPFRRDLEDPRERHRRGSPGLRRVNLALFVAGLTTFMSLYCTQALLPALSASFRVSPTTSSLLVSLTTGTLALAVIPVSALSERFGRTRVMLVSSAIAAPLGLLIPLCPSFPALAAVRAVQGVALAGVPAVAMAYLADEVHPEALGGAMGRYIAGNTVGGLAGRLLPGFVTDLAGWRWGLAATALAVTLLTAAFWALLPRSRFFTPSRPGLGGLARHLADPGMRRLYVVGLVLMAMFVTVYNYLGYRLIASPFGLPESVVALVFLMYLAGTFSSPVAGSLADRIGRRRVLLGACALAACGLLLTLPDSLPAVGAGLLVMTTGFFAAHTVASGWVGRRATTAKAHASALYLFAYYLGSSVGGSAGGLAYEHGHWAATVVYGVALLAVALVAAVGVRVSAGGGRVRGPVGTTAAADRTGVMSITPPRQ</sequence>
<feature type="transmembrane region" description="Helical" evidence="9">
    <location>
        <begin position="354"/>
        <end position="374"/>
    </location>
</feature>
<evidence type="ECO:0000256" key="7">
    <source>
        <dbReference type="ARBA" id="ARBA00023136"/>
    </source>
</evidence>
<evidence type="ECO:0000256" key="4">
    <source>
        <dbReference type="ARBA" id="ARBA00022475"/>
    </source>
</evidence>
<keyword evidence="6 9" id="KW-1133">Transmembrane helix</keyword>
<dbReference type="SUPFAM" id="SSF103473">
    <property type="entry name" value="MFS general substrate transporter"/>
    <property type="match status" value="1"/>
</dbReference>
<evidence type="ECO:0000259" key="10">
    <source>
        <dbReference type="PROSITE" id="PS50850"/>
    </source>
</evidence>
<dbReference type="PANTHER" id="PTHR43271:SF1">
    <property type="entry name" value="INNER MEMBRANE TRANSPORT PROTEIN YNFM"/>
    <property type="match status" value="1"/>
</dbReference>
<dbReference type="EMBL" id="BAABHF010000012">
    <property type="protein sequence ID" value="GAA4487840.1"/>
    <property type="molecule type" value="Genomic_DNA"/>
</dbReference>
<feature type="transmembrane region" description="Helical" evidence="9">
    <location>
        <begin position="65"/>
        <end position="85"/>
    </location>
</feature>
<keyword evidence="5 9" id="KW-0812">Transmembrane</keyword>
<dbReference type="Pfam" id="PF07690">
    <property type="entry name" value="MFS_1"/>
    <property type="match status" value="1"/>
</dbReference>
<feature type="transmembrane region" description="Helical" evidence="9">
    <location>
        <begin position="318"/>
        <end position="342"/>
    </location>
</feature>
<gene>
    <name evidence="11" type="ORF">GCM10023191_016350</name>
</gene>
<evidence type="ECO:0000256" key="2">
    <source>
        <dbReference type="ARBA" id="ARBA00008335"/>
    </source>
</evidence>
<feature type="transmembrane region" description="Helical" evidence="9">
    <location>
        <begin position="296"/>
        <end position="312"/>
    </location>
</feature>
<dbReference type="PROSITE" id="PS50850">
    <property type="entry name" value="MFS"/>
    <property type="match status" value="1"/>
</dbReference>
<keyword evidence="12" id="KW-1185">Reference proteome</keyword>
<evidence type="ECO:0000256" key="3">
    <source>
        <dbReference type="ARBA" id="ARBA00022448"/>
    </source>
</evidence>
<dbReference type="InterPro" id="IPR036259">
    <property type="entry name" value="MFS_trans_sf"/>
</dbReference>
<feature type="transmembrane region" description="Helical" evidence="9">
    <location>
        <begin position="31"/>
        <end position="53"/>
    </location>
</feature>
<keyword evidence="7 9" id="KW-0472">Membrane</keyword>
<dbReference type="InterPro" id="IPR020846">
    <property type="entry name" value="MFS_dom"/>
</dbReference>
<feature type="compositionally biased region" description="Basic and acidic residues" evidence="8">
    <location>
        <begin position="10"/>
        <end position="19"/>
    </location>
</feature>
<dbReference type="Gene3D" id="1.20.1250.20">
    <property type="entry name" value="MFS general substrate transporter like domains"/>
    <property type="match status" value="1"/>
</dbReference>
<feature type="domain" description="Major facilitator superfamily (MFS) profile" evidence="10">
    <location>
        <begin position="27"/>
        <end position="405"/>
    </location>
</feature>
<feature type="transmembrane region" description="Helical" evidence="9">
    <location>
        <begin position="380"/>
        <end position="401"/>
    </location>
</feature>
<feature type="transmembrane region" description="Helical" evidence="9">
    <location>
        <begin position="233"/>
        <end position="253"/>
    </location>
</feature>
<feature type="region of interest" description="Disordered" evidence="8">
    <location>
        <begin position="1"/>
        <end position="25"/>
    </location>
</feature>
<evidence type="ECO:0000256" key="8">
    <source>
        <dbReference type="SAM" id="MobiDB-lite"/>
    </source>
</evidence>
<name>A0ABP8PJN1_9ACTN</name>
<comment type="subcellular location">
    <subcellularLocation>
        <location evidence="1">Cell membrane</location>
        <topology evidence="1">Multi-pass membrane protein</topology>
    </subcellularLocation>
</comment>
<proteinExistence type="inferred from homology"/>
<dbReference type="RefSeq" id="WP_345459456.1">
    <property type="nucleotide sequence ID" value="NZ_BAABHF010000012.1"/>
</dbReference>
<protein>
    <submittedName>
        <fullName evidence="11">MFS transporter</fullName>
    </submittedName>
</protein>
<evidence type="ECO:0000313" key="12">
    <source>
        <dbReference type="Proteomes" id="UP001500503"/>
    </source>
</evidence>
<evidence type="ECO:0000313" key="11">
    <source>
        <dbReference type="EMBL" id="GAA4487840.1"/>
    </source>
</evidence>
<dbReference type="InterPro" id="IPR011701">
    <property type="entry name" value="MFS"/>
</dbReference>